<organism evidence="1 2">
    <name type="scientific">Hydrotalea sandarakina</name>
    <dbReference type="NCBI Taxonomy" id="1004304"/>
    <lineage>
        <taxon>Bacteria</taxon>
        <taxon>Pseudomonadati</taxon>
        <taxon>Bacteroidota</taxon>
        <taxon>Chitinophagia</taxon>
        <taxon>Chitinophagales</taxon>
        <taxon>Chitinophagaceae</taxon>
        <taxon>Hydrotalea</taxon>
    </lineage>
</organism>
<gene>
    <name evidence="1" type="ORF">LX80_02860</name>
</gene>
<name>A0A2W7RGT3_9BACT</name>
<keyword evidence="2" id="KW-1185">Reference proteome</keyword>
<dbReference type="EMBL" id="QKZV01000023">
    <property type="protein sequence ID" value="PZX59401.1"/>
    <property type="molecule type" value="Genomic_DNA"/>
</dbReference>
<dbReference type="AlphaFoldDB" id="A0A2W7RGT3"/>
<proteinExistence type="predicted"/>
<accession>A0A2W7RGT3</accession>
<evidence type="ECO:0000313" key="2">
    <source>
        <dbReference type="Proteomes" id="UP000249720"/>
    </source>
</evidence>
<sequence>MKRLLLLIYTSILFFKGNASDSTILKTLKNISGVYKCAGETLSVNGRTNTFFLKRPLSKLEDVVTPICYDTLAKGNFKVLTNNTIVLSNDRNFFKLYFDFKHEKNLSQDTLYIHVLLPEDDAFFSNRFRYLFNFGCLMRQLKSDSTFIKIPKAMIPYCQSPSLSFLIQDLYPQCIEEGKCYQRIYFRVFNSLDFKNGENYFTITLKNFTECFVEKMDVENDIIYFDGKDDILWRGKNYKRAKS</sequence>
<comment type="caution">
    <text evidence="1">The sequence shown here is derived from an EMBL/GenBank/DDBJ whole genome shotgun (WGS) entry which is preliminary data.</text>
</comment>
<dbReference type="OrthoDB" id="667782at2"/>
<reference evidence="1 2" key="1">
    <citation type="submission" date="2018-06" db="EMBL/GenBank/DDBJ databases">
        <title>Genomic Encyclopedia of Archaeal and Bacterial Type Strains, Phase II (KMG-II): from individual species to whole genera.</title>
        <authorList>
            <person name="Goeker M."/>
        </authorList>
    </citation>
    <scope>NUCLEOTIDE SEQUENCE [LARGE SCALE GENOMIC DNA]</scope>
    <source>
        <strain evidence="1 2">DSM 23241</strain>
    </source>
</reference>
<protein>
    <submittedName>
        <fullName evidence="1">Uncharacterized protein</fullName>
    </submittedName>
</protein>
<evidence type="ECO:0000313" key="1">
    <source>
        <dbReference type="EMBL" id="PZX59401.1"/>
    </source>
</evidence>
<dbReference type="Proteomes" id="UP000249720">
    <property type="component" value="Unassembled WGS sequence"/>
</dbReference>
<dbReference type="RefSeq" id="WP_111297324.1">
    <property type="nucleotide sequence ID" value="NZ_QKZV01000023.1"/>
</dbReference>